<evidence type="ECO:0000256" key="3">
    <source>
        <dbReference type="ARBA" id="ARBA00022692"/>
    </source>
</evidence>
<dbReference type="Pfam" id="PF01130">
    <property type="entry name" value="CD36"/>
    <property type="match status" value="1"/>
</dbReference>
<dbReference type="GeneID" id="100892205"/>
<dbReference type="GO" id="GO:0016020">
    <property type="term" value="C:membrane"/>
    <property type="evidence" value="ECO:0000318"/>
    <property type="project" value="GO_Central"/>
</dbReference>
<dbReference type="GO" id="GO:0005764">
    <property type="term" value="C:lysosome"/>
    <property type="evidence" value="ECO:0007669"/>
    <property type="project" value="InterPro"/>
</dbReference>
<reference evidence="8" key="2">
    <citation type="submission" date="2021-01" db="UniProtKB">
        <authorList>
            <consortium name="EnsemblMetazoa"/>
        </authorList>
    </citation>
    <scope>IDENTIFICATION</scope>
</reference>
<evidence type="ECO:0008006" key="10">
    <source>
        <dbReference type="Google" id="ProtNLM"/>
    </source>
</evidence>
<organism evidence="8 9">
    <name type="scientific">Strongylocentrotus purpuratus</name>
    <name type="common">Purple sea urchin</name>
    <dbReference type="NCBI Taxonomy" id="7668"/>
    <lineage>
        <taxon>Eukaryota</taxon>
        <taxon>Metazoa</taxon>
        <taxon>Echinodermata</taxon>
        <taxon>Eleutherozoa</taxon>
        <taxon>Echinozoa</taxon>
        <taxon>Echinoidea</taxon>
        <taxon>Euechinoidea</taxon>
        <taxon>Echinacea</taxon>
        <taxon>Camarodonta</taxon>
        <taxon>Echinidea</taxon>
        <taxon>Strongylocentrotidae</taxon>
        <taxon>Strongylocentrotus</taxon>
    </lineage>
</organism>
<evidence type="ECO:0000256" key="1">
    <source>
        <dbReference type="ARBA" id="ARBA00004370"/>
    </source>
</evidence>
<dbReference type="EnsemblMetazoa" id="XM_030981227">
    <property type="protein sequence ID" value="XP_030837087"/>
    <property type="gene ID" value="LOC100892205"/>
</dbReference>
<evidence type="ECO:0000256" key="5">
    <source>
        <dbReference type="ARBA" id="ARBA00023136"/>
    </source>
</evidence>
<dbReference type="InterPro" id="IPR002159">
    <property type="entry name" value="CD36_fam"/>
</dbReference>
<dbReference type="OrthoDB" id="195015at2759"/>
<dbReference type="InterPro" id="IPR005429">
    <property type="entry name" value="LimpII"/>
</dbReference>
<dbReference type="Proteomes" id="UP000007110">
    <property type="component" value="Unassembled WGS sequence"/>
</dbReference>
<feature type="transmembrane region" description="Helical" evidence="7">
    <location>
        <begin position="447"/>
        <end position="468"/>
    </location>
</feature>
<dbReference type="PANTHER" id="PTHR11923">
    <property type="entry name" value="SCAVENGER RECEPTOR CLASS B TYPE-1 SR-B1"/>
    <property type="match status" value="1"/>
</dbReference>
<comment type="subcellular location">
    <subcellularLocation>
        <location evidence="1">Membrane</location>
    </subcellularLocation>
</comment>
<evidence type="ECO:0000313" key="9">
    <source>
        <dbReference type="Proteomes" id="UP000007110"/>
    </source>
</evidence>
<feature type="transmembrane region" description="Helical" evidence="7">
    <location>
        <begin position="7"/>
        <end position="31"/>
    </location>
</feature>
<evidence type="ECO:0000313" key="8">
    <source>
        <dbReference type="EnsemblMetazoa" id="XP_030837087"/>
    </source>
</evidence>
<evidence type="ECO:0000256" key="2">
    <source>
        <dbReference type="ARBA" id="ARBA00010532"/>
    </source>
</evidence>
<dbReference type="GO" id="GO:0005044">
    <property type="term" value="F:scavenger receptor activity"/>
    <property type="evidence" value="ECO:0000318"/>
    <property type="project" value="GO_Central"/>
</dbReference>
<keyword evidence="5 7" id="KW-0472">Membrane</keyword>
<evidence type="ECO:0000256" key="4">
    <source>
        <dbReference type="ARBA" id="ARBA00022989"/>
    </source>
</evidence>
<accession>A0A7M7NIF8</accession>
<dbReference type="InParanoid" id="A0A7M7NIF8"/>
<comment type="similarity">
    <text evidence="2">Belongs to the CD36 family.</text>
</comment>
<sequence>MKGGTKLCVSATVAAMGVVIAVIGVSFLHFFPVIFDETLKKQTRLVEGNMGYEIWKNPPADIYVDFYVWHLENPLEVEKGAKPNVTQRGPYTYKENRSKEFIQDNKNGTLSYIQPQRFIFDPVHSVGDPKIDNFTTINMPLLTIVNHLQYMPENYRYLFDMIATMVEKHLHATHTVHDFIWGYFSPLLFLAKMLEPDMVPKDSFGIYIGKNTTYDGIYTVYDGVRNYTETNEIEKWKGMDRVSYWTTKYANMINGTDGTYFGQFLSKEEKVYIFVSDICRSVYATFKQDMETRRIPTWRYTVPKPVFDNHYVEPTNSAFCTPDKKSCLPGGILNITDCQFGAPIYFSSPHFLYSDDEVLDMINGVHPNETLHQTFVDIEPYSGAPLKVAKRSQINTYIRSYDFIEFYKEVPEAYLPLVWMEERSFVTKEAASQLEQQLMLPLAIGKYVPWTVFSFGLLLVLVGVGCSWRQRKEWKGSDGLNVNTLMTDEDG</sequence>
<dbReference type="PRINTS" id="PR01611">
    <property type="entry name" value="LIMPII"/>
</dbReference>
<dbReference type="KEGG" id="spu:100892205"/>
<evidence type="ECO:0000256" key="6">
    <source>
        <dbReference type="ARBA" id="ARBA00023180"/>
    </source>
</evidence>
<keyword evidence="4 7" id="KW-1133">Transmembrane helix</keyword>
<dbReference type="FunCoup" id="A0A7M7NIF8">
    <property type="interactions" value="639"/>
</dbReference>
<dbReference type="RefSeq" id="XP_030837087.1">
    <property type="nucleotide sequence ID" value="XM_030981227.1"/>
</dbReference>
<keyword evidence="3 7" id="KW-0812">Transmembrane</keyword>
<reference evidence="9" key="1">
    <citation type="submission" date="2015-02" db="EMBL/GenBank/DDBJ databases">
        <title>Genome sequencing for Strongylocentrotus purpuratus.</title>
        <authorList>
            <person name="Murali S."/>
            <person name="Liu Y."/>
            <person name="Vee V."/>
            <person name="English A."/>
            <person name="Wang M."/>
            <person name="Skinner E."/>
            <person name="Han Y."/>
            <person name="Muzny D.M."/>
            <person name="Worley K.C."/>
            <person name="Gibbs R.A."/>
        </authorList>
    </citation>
    <scope>NUCLEOTIDE SEQUENCE</scope>
</reference>
<keyword evidence="6" id="KW-0325">Glycoprotein</keyword>
<evidence type="ECO:0000256" key="7">
    <source>
        <dbReference type="SAM" id="Phobius"/>
    </source>
</evidence>
<dbReference type="PRINTS" id="PR01609">
    <property type="entry name" value="CD36FAMILY"/>
</dbReference>
<protein>
    <recommendedName>
        <fullName evidence="10">Scavenger receptor class B member 1</fullName>
    </recommendedName>
</protein>
<dbReference type="OMA" id="HATHTVH"/>
<keyword evidence="9" id="KW-1185">Reference proteome</keyword>
<name>A0A7M7NIF8_STRPU</name>
<dbReference type="AlphaFoldDB" id="A0A7M7NIF8"/>
<dbReference type="PANTHER" id="PTHR11923:SF51">
    <property type="entry name" value="LYSOSOME MEMBRANE PROTEIN 2"/>
    <property type="match status" value="1"/>
</dbReference>
<proteinExistence type="inferred from homology"/>